<feature type="transmembrane region" description="Helical" evidence="1">
    <location>
        <begin position="162"/>
        <end position="190"/>
    </location>
</feature>
<reference evidence="2 3" key="1">
    <citation type="submission" date="2021-03" db="EMBL/GenBank/DDBJ databases">
        <title>Caproiciproducens sp. nov. isolated from feces of cow.</title>
        <authorList>
            <person name="Choi J.-Y."/>
        </authorList>
    </citation>
    <scope>NUCLEOTIDE SEQUENCE [LARGE SCALE GENOMIC DNA]</scope>
    <source>
        <strain evidence="2 3">AGMB10547</strain>
    </source>
</reference>
<protein>
    <recommendedName>
        <fullName evidence="4">Membrane protein YczE</fullName>
    </recommendedName>
</protein>
<keyword evidence="3" id="KW-1185">Reference proteome</keyword>
<evidence type="ECO:0000313" key="2">
    <source>
        <dbReference type="EMBL" id="MBW7572758.1"/>
    </source>
</evidence>
<evidence type="ECO:0008006" key="4">
    <source>
        <dbReference type="Google" id="ProtNLM"/>
    </source>
</evidence>
<evidence type="ECO:0000313" key="3">
    <source>
        <dbReference type="Proteomes" id="UP000719942"/>
    </source>
</evidence>
<organism evidence="2 3">
    <name type="scientific">Caproiciproducens faecalis</name>
    <dbReference type="NCBI Taxonomy" id="2820301"/>
    <lineage>
        <taxon>Bacteria</taxon>
        <taxon>Bacillati</taxon>
        <taxon>Bacillota</taxon>
        <taxon>Clostridia</taxon>
        <taxon>Eubacteriales</taxon>
        <taxon>Acutalibacteraceae</taxon>
        <taxon>Caproiciproducens</taxon>
    </lineage>
</organism>
<dbReference type="Pfam" id="PF19700">
    <property type="entry name" value="DUF6198"/>
    <property type="match status" value="1"/>
</dbReference>
<feature type="transmembrane region" description="Helical" evidence="1">
    <location>
        <begin position="79"/>
        <end position="100"/>
    </location>
</feature>
<name>A0ABS7DN81_9FIRM</name>
<feature type="transmembrane region" description="Helical" evidence="1">
    <location>
        <begin position="9"/>
        <end position="31"/>
    </location>
</feature>
<keyword evidence="1" id="KW-1133">Transmembrane helix</keyword>
<dbReference type="PANTHER" id="PTHR40078">
    <property type="entry name" value="INTEGRAL MEMBRANE PROTEIN-RELATED"/>
    <property type="match status" value="1"/>
</dbReference>
<accession>A0ABS7DN81</accession>
<dbReference type="RefSeq" id="WP_219965141.1">
    <property type="nucleotide sequence ID" value="NZ_JAGFNZ010000002.1"/>
</dbReference>
<evidence type="ECO:0000256" key="1">
    <source>
        <dbReference type="SAM" id="Phobius"/>
    </source>
</evidence>
<dbReference type="EMBL" id="JAGFNZ010000002">
    <property type="protein sequence ID" value="MBW7572758.1"/>
    <property type="molecule type" value="Genomic_DNA"/>
</dbReference>
<feature type="transmembrane region" description="Helical" evidence="1">
    <location>
        <begin position="51"/>
        <end position="70"/>
    </location>
</feature>
<keyword evidence="1" id="KW-0472">Membrane</keyword>
<dbReference type="InterPro" id="IPR038750">
    <property type="entry name" value="YczE/YyaS-like"/>
</dbReference>
<gene>
    <name evidence="2" type="ORF">J5W02_08010</name>
</gene>
<dbReference type="PANTHER" id="PTHR40078:SF1">
    <property type="entry name" value="INTEGRAL MEMBRANE PROTEIN"/>
    <property type="match status" value="1"/>
</dbReference>
<proteinExistence type="predicted"/>
<comment type="caution">
    <text evidence="2">The sequence shown here is derived from an EMBL/GenBank/DDBJ whole genome shotgun (WGS) entry which is preliminary data.</text>
</comment>
<dbReference type="Proteomes" id="UP000719942">
    <property type="component" value="Unassembled WGS sequence"/>
</dbReference>
<sequence length="208" mass="23128">MNKNLLKRIAMVCVGTLIMGFAVSLSVYARLGTDPCTCMNTGLAHLLGLSFGVWQLMMNSIILIFTFFFARDKIGFGTIFNMVAIGFLVDFFSWLYSFILPPDPPLAVKIFCMLFGVGILAFTAALYMYPQLGVSPYDSIGFILIRLLPHAQYRWCRVCYDILAVLIGFAFGGAVGVGTVITAFCMGPLIKFFTDRLPRWIPLTIENP</sequence>
<feature type="transmembrane region" description="Helical" evidence="1">
    <location>
        <begin position="106"/>
        <end position="129"/>
    </location>
</feature>
<keyword evidence="1" id="KW-0812">Transmembrane</keyword>